<evidence type="ECO:0000313" key="9">
    <source>
        <dbReference type="Proteomes" id="UP000621436"/>
    </source>
</evidence>
<protein>
    <submittedName>
        <fullName evidence="8">PspC domain-containing protein</fullName>
    </submittedName>
</protein>
<feature type="transmembrane region" description="Helical" evidence="6">
    <location>
        <begin position="36"/>
        <end position="59"/>
    </location>
</feature>
<dbReference type="Pfam" id="PF04024">
    <property type="entry name" value="PspC"/>
    <property type="match status" value="1"/>
</dbReference>
<dbReference type="GO" id="GO:0005886">
    <property type="term" value="C:plasma membrane"/>
    <property type="evidence" value="ECO:0007669"/>
    <property type="project" value="UniProtKB-SubCell"/>
</dbReference>
<dbReference type="EMBL" id="JADPIE010000002">
    <property type="protein sequence ID" value="MBF8436413.1"/>
    <property type="molecule type" value="Genomic_DNA"/>
</dbReference>
<dbReference type="RefSeq" id="WP_270453285.1">
    <property type="nucleotide sequence ID" value="NZ_JADPIE010000002.1"/>
</dbReference>
<evidence type="ECO:0000256" key="2">
    <source>
        <dbReference type="ARBA" id="ARBA00022475"/>
    </source>
</evidence>
<evidence type="ECO:0000313" key="8">
    <source>
        <dbReference type="EMBL" id="MBF8436413.1"/>
    </source>
</evidence>
<evidence type="ECO:0000256" key="6">
    <source>
        <dbReference type="SAM" id="Phobius"/>
    </source>
</evidence>
<dbReference type="AlphaFoldDB" id="A0A931AP63"/>
<dbReference type="PANTHER" id="PTHR33885:SF3">
    <property type="entry name" value="PHAGE SHOCK PROTEIN C"/>
    <property type="match status" value="1"/>
</dbReference>
<keyword evidence="3 6" id="KW-0812">Transmembrane</keyword>
<sequence>MEERKKLYRSIDERILGGVCGGIAEYFKVDPVLVRIIFIVLFFGAGSGLLAYLVAWIIVPEEPR</sequence>
<organism evidence="8 9">
    <name type="scientific">Halonatronomonas betaini</name>
    <dbReference type="NCBI Taxonomy" id="2778430"/>
    <lineage>
        <taxon>Bacteria</taxon>
        <taxon>Bacillati</taxon>
        <taxon>Bacillota</taxon>
        <taxon>Clostridia</taxon>
        <taxon>Halanaerobiales</taxon>
        <taxon>Halarsenatibacteraceae</taxon>
        <taxon>Halonatronomonas</taxon>
    </lineage>
</organism>
<feature type="domain" description="Phage shock protein PspC N-terminal" evidence="7">
    <location>
        <begin position="5"/>
        <end position="62"/>
    </location>
</feature>
<evidence type="ECO:0000256" key="5">
    <source>
        <dbReference type="ARBA" id="ARBA00023136"/>
    </source>
</evidence>
<proteinExistence type="predicted"/>
<evidence type="ECO:0000256" key="3">
    <source>
        <dbReference type="ARBA" id="ARBA00022692"/>
    </source>
</evidence>
<reference evidence="8" key="1">
    <citation type="submission" date="2020-11" db="EMBL/GenBank/DDBJ databases">
        <title>Halonatronomonas betainensis gen. nov., sp. nov. a novel haloalkaliphilic representative of the family Halanaerobiacae capable of betaine degradation.</title>
        <authorList>
            <person name="Boltyanskaya Y."/>
            <person name="Kevbrin V."/>
            <person name="Detkova E."/>
            <person name="Grouzdev D.S."/>
            <person name="Koziaeva V."/>
            <person name="Zhilina T."/>
        </authorList>
    </citation>
    <scope>NUCLEOTIDE SEQUENCE</scope>
    <source>
        <strain evidence="8">Z-7014</strain>
    </source>
</reference>
<name>A0A931AP63_9FIRM</name>
<evidence type="ECO:0000259" key="7">
    <source>
        <dbReference type="Pfam" id="PF04024"/>
    </source>
</evidence>
<keyword evidence="5 6" id="KW-0472">Membrane</keyword>
<evidence type="ECO:0000256" key="4">
    <source>
        <dbReference type="ARBA" id="ARBA00022989"/>
    </source>
</evidence>
<accession>A0A931AP63</accession>
<evidence type="ECO:0000256" key="1">
    <source>
        <dbReference type="ARBA" id="ARBA00004162"/>
    </source>
</evidence>
<comment type="caution">
    <text evidence="8">The sequence shown here is derived from an EMBL/GenBank/DDBJ whole genome shotgun (WGS) entry which is preliminary data.</text>
</comment>
<dbReference type="Proteomes" id="UP000621436">
    <property type="component" value="Unassembled WGS sequence"/>
</dbReference>
<dbReference type="InterPro" id="IPR052027">
    <property type="entry name" value="PspC"/>
</dbReference>
<keyword evidence="2" id="KW-1003">Cell membrane</keyword>
<dbReference type="InterPro" id="IPR007168">
    <property type="entry name" value="Phageshock_PspC_N"/>
</dbReference>
<gene>
    <name evidence="8" type="ORF">I0Q91_04910</name>
</gene>
<dbReference type="PANTHER" id="PTHR33885">
    <property type="entry name" value="PHAGE SHOCK PROTEIN C"/>
    <property type="match status" value="1"/>
</dbReference>
<keyword evidence="4 6" id="KW-1133">Transmembrane helix</keyword>
<comment type="subcellular location">
    <subcellularLocation>
        <location evidence="1">Cell membrane</location>
        <topology evidence="1">Single-pass membrane protein</topology>
    </subcellularLocation>
</comment>
<keyword evidence="9" id="KW-1185">Reference proteome</keyword>